<dbReference type="EMBL" id="CENE01000023">
    <property type="protein sequence ID" value="CEQ42296.1"/>
    <property type="molecule type" value="Genomic_DNA"/>
</dbReference>
<dbReference type="PANTHER" id="PTHR10130">
    <property type="entry name" value="PEROXISOMAL TARGETING SIGNAL 1 RECEPTOR PEX5"/>
    <property type="match status" value="1"/>
</dbReference>
<evidence type="ECO:0000256" key="8">
    <source>
        <dbReference type="PROSITE-ProRule" id="PRU00339"/>
    </source>
</evidence>
<evidence type="ECO:0000256" key="3">
    <source>
        <dbReference type="ARBA" id="ARBA00005348"/>
    </source>
</evidence>
<dbReference type="Gene3D" id="1.25.40.10">
    <property type="entry name" value="Tetratricopeptide repeat domain"/>
    <property type="match status" value="1"/>
</dbReference>
<evidence type="ECO:0000256" key="1">
    <source>
        <dbReference type="ARBA" id="ARBA00004275"/>
    </source>
</evidence>
<dbReference type="InterPro" id="IPR011990">
    <property type="entry name" value="TPR-like_helical_dom_sf"/>
</dbReference>
<dbReference type="Proteomes" id="UP000243876">
    <property type="component" value="Unassembled WGS sequence"/>
</dbReference>
<dbReference type="GO" id="GO:0005829">
    <property type="term" value="C:cytosol"/>
    <property type="evidence" value="ECO:0007669"/>
    <property type="project" value="TreeGrafter"/>
</dbReference>
<dbReference type="AlphaFoldDB" id="A0A0D6ER93"/>
<accession>A0A0D6ER93</accession>
<dbReference type="SMART" id="SM00028">
    <property type="entry name" value="TPR"/>
    <property type="match status" value="4"/>
</dbReference>
<evidence type="ECO:0000313" key="11">
    <source>
        <dbReference type="Proteomes" id="UP000243876"/>
    </source>
</evidence>
<keyword evidence="11" id="KW-1185">Reference proteome</keyword>
<evidence type="ECO:0000256" key="2">
    <source>
        <dbReference type="ARBA" id="ARBA00004496"/>
    </source>
</evidence>
<name>A0A0D6ER93_SPOSA</name>
<dbReference type="Gene3D" id="6.10.280.230">
    <property type="match status" value="1"/>
</dbReference>
<dbReference type="GO" id="GO:0005778">
    <property type="term" value="C:peroxisomal membrane"/>
    <property type="evidence" value="ECO:0007669"/>
    <property type="project" value="TreeGrafter"/>
</dbReference>
<feature type="repeat" description="TPR" evidence="8">
    <location>
        <begin position="672"/>
        <end position="705"/>
    </location>
</feature>
<dbReference type="InterPro" id="IPR019734">
    <property type="entry name" value="TPR_rpt"/>
</dbReference>
<proteinExistence type="inferred from homology"/>
<dbReference type="GO" id="GO:0005052">
    <property type="term" value="F:peroxisome matrix targeting signal-1 binding"/>
    <property type="evidence" value="ECO:0007669"/>
    <property type="project" value="TreeGrafter"/>
</dbReference>
<dbReference type="InterPro" id="IPR024111">
    <property type="entry name" value="PEX5/PEX5L"/>
</dbReference>
<feature type="region of interest" description="Disordered" evidence="9">
    <location>
        <begin position="174"/>
        <end position="204"/>
    </location>
</feature>
<keyword evidence="4" id="KW-0963">Cytoplasm</keyword>
<dbReference type="Pfam" id="PF14559">
    <property type="entry name" value="TPR_19"/>
    <property type="match status" value="1"/>
</dbReference>
<dbReference type="Pfam" id="PF13181">
    <property type="entry name" value="TPR_8"/>
    <property type="match status" value="2"/>
</dbReference>
<keyword evidence="6 8" id="KW-0802">TPR repeat</keyword>
<feature type="compositionally biased region" description="Basic and acidic residues" evidence="9">
    <location>
        <begin position="897"/>
        <end position="910"/>
    </location>
</feature>
<evidence type="ECO:0000313" key="10">
    <source>
        <dbReference type="EMBL" id="CEQ42296.1"/>
    </source>
</evidence>
<reference evidence="11" key="1">
    <citation type="submission" date="2015-02" db="EMBL/GenBank/DDBJ databases">
        <authorList>
            <person name="Gon?alves P."/>
        </authorList>
    </citation>
    <scope>NUCLEOTIDE SEQUENCE [LARGE SCALE GENOMIC DNA]</scope>
</reference>
<protein>
    <submittedName>
        <fullName evidence="10">SPOSA6832_04102-mRNA-1:cds</fullName>
    </submittedName>
</protein>
<evidence type="ECO:0000256" key="5">
    <source>
        <dbReference type="ARBA" id="ARBA00022737"/>
    </source>
</evidence>
<feature type="compositionally biased region" description="Basic and acidic residues" evidence="9">
    <location>
        <begin position="505"/>
        <end position="516"/>
    </location>
</feature>
<dbReference type="PROSITE" id="PS50005">
    <property type="entry name" value="TPR"/>
    <property type="match status" value="3"/>
</dbReference>
<comment type="subcellular location">
    <subcellularLocation>
        <location evidence="2">Cytoplasm</location>
    </subcellularLocation>
    <subcellularLocation>
        <location evidence="1">Peroxisome</location>
    </subcellularLocation>
</comment>
<feature type="compositionally biased region" description="Low complexity" evidence="9">
    <location>
        <begin position="82"/>
        <end position="94"/>
    </location>
</feature>
<organism evidence="10 11">
    <name type="scientific">Sporidiobolus salmonicolor</name>
    <name type="common">Yeast-like fungus</name>
    <name type="synonym">Sporobolomyces salmonicolor</name>
    <dbReference type="NCBI Taxonomy" id="5005"/>
    <lineage>
        <taxon>Eukaryota</taxon>
        <taxon>Fungi</taxon>
        <taxon>Dikarya</taxon>
        <taxon>Basidiomycota</taxon>
        <taxon>Pucciniomycotina</taxon>
        <taxon>Microbotryomycetes</taxon>
        <taxon>Sporidiobolales</taxon>
        <taxon>Sporidiobolaceae</taxon>
        <taxon>Sporobolomyces</taxon>
    </lineage>
</organism>
<feature type="repeat" description="TPR" evidence="8">
    <location>
        <begin position="830"/>
        <end position="863"/>
    </location>
</feature>
<dbReference type="SUPFAM" id="SSF48452">
    <property type="entry name" value="TPR-like"/>
    <property type="match status" value="1"/>
</dbReference>
<gene>
    <name evidence="10" type="primary">SPOSA6832_04102</name>
</gene>
<feature type="region of interest" description="Disordered" evidence="9">
    <location>
        <begin position="70"/>
        <end position="94"/>
    </location>
</feature>
<feature type="region of interest" description="Disordered" evidence="9">
    <location>
        <begin position="595"/>
        <end position="618"/>
    </location>
</feature>
<keyword evidence="7" id="KW-0576">Peroxisome</keyword>
<dbReference type="GO" id="GO:0016560">
    <property type="term" value="P:protein import into peroxisome matrix, docking"/>
    <property type="evidence" value="ECO:0007669"/>
    <property type="project" value="TreeGrafter"/>
</dbReference>
<feature type="region of interest" description="Disordered" evidence="9">
    <location>
        <begin position="354"/>
        <end position="376"/>
    </location>
</feature>
<feature type="repeat" description="TPR" evidence="8">
    <location>
        <begin position="796"/>
        <end position="829"/>
    </location>
</feature>
<evidence type="ECO:0000256" key="4">
    <source>
        <dbReference type="ARBA" id="ARBA00022490"/>
    </source>
</evidence>
<evidence type="ECO:0000256" key="6">
    <source>
        <dbReference type="ARBA" id="ARBA00022803"/>
    </source>
</evidence>
<dbReference type="PANTHER" id="PTHR10130:SF0">
    <property type="entry name" value="GH08708P"/>
    <property type="match status" value="1"/>
</dbReference>
<dbReference type="OrthoDB" id="10006023at2759"/>
<feature type="compositionally biased region" description="Polar residues" evidence="9">
    <location>
        <begin position="362"/>
        <end position="371"/>
    </location>
</feature>
<feature type="region of interest" description="Disordered" evidence="9">
    <location>
        <begin position="503"/>
        <end position="530"/>
    </location>
</feature>
<keyword evidence="5" id="KW-0677">Repeat</keyword>
<feature type="region of interest" description="Disordered" evidence="9">
    <location>
        <begin position="895"/>
        <end position="927"/>
    </location>
</feature>
<evidence type="ECO:0000256" key="7">
    <source>
        <dbReference type="ARBA" id="ARBA00023140"/>
    </source>
</evidence>
<sequence length="948" mass="102002">MSFASLAGGAECGPVNPLAQLSKTFVGDRGAQQRDAVADVAHADLDDEESRITLAPKRVSCLQPCKSYDHSNAQSHQSFRHSAAGPSSASALASDPEAARFFQPHPQPFDLSSLNRALTPAAASAGPSHASTPPAAAVPAWAQAFAQHHAPPPAHSSQEQEMFAQAFGRPAAANPAWSGEFSRMSPGPGPAQVQQMQHRQESAVAGPAASARLYGQGFAGRNGGVMMGAPMMGGQAFVRQTTAMTGLQEGKDVALDNAQGALVTPPFAFVHRESSETLTRFIAAIDWETAFLAQEVSTSPSTLAAADTTTSSFLEGLTETRPLTPPLRAHTPLDDSTARDALAQTAAALLSTVRTAEDQRLRSSTPGSQEQQVERDVGDKFAQSSFMDLMRRLRDGEVAVEGDKVVEQVQPYASASKGKARADGWATDFAATLSREEEGRANPLAAAPPTLGPGEGIEQFAKAQHAWADRQAESAHLVREMEQGYQTLEGLWEGEDRARARRERAKADARKGKERAPGFQFQGDGGAIADSDEDVAADTHVPLAQSSWEEDFDDASMIVGGHALGGQQRPRGEMSAQQKEWDLLQRDWDDFEVTATGLQPKHRQQTSTSSTSHGYSFAQNNPYVLHRNEFAPSTHHHSLHDSTVGHAAALSSARFDSLLQHEASVQQSPHNASAWFSLGLKQQENEREELAIAALRRALELDSTVAHGAAHLALAVSYTNEAQRGLAYEQIDRWVNALAQSQGEGSRAYANEIEQYRNLFGTSPPEALAGRHNYLTRLLIRLAQSRAESVVGGVDADVQVALGVLFNSSDDFDKAGDCFEAALSVRPDDPLLFNRLGATLANSGKTELAIQYYLEALDLQPGYVRARFNLAVANMNLGQYEEAVHHLLTSLSIQEADAEHEPSARDHEPDALGLAERLASADGEVGPRRVDGFERLERVDARVSVELK</sequence>
<comment type="similarity">
    <text evidence="3">Belongs to the peroxisomal targeting signal receptor family.</text>
</comment>
<evidence type="ECO:0000256" key="9">
    <source>
        <dbReference type="SAM" id="MobiDB-lite"/>
    </source>
</evidence>